<evidence type="ECO:0000313" key="2">
    <source>
        <dbReference type="EMBL" id="GAA2381670.1"/>
    </source>
</evidence>
<gene>
    <name evidence="2" type="ORF">GCM10010170_089530</name>
</gene>
<accession>A0ABN3HJ35</accession>
<organism evidence="2 3">
    <name type="scientific">Dactylosporangium salmoneum</name>
    <dbReference type="NCBI Taxonomy" id="53361"/>
    <lineage>
        <taxon>Bacteria</taxon>
        <taxon>Bacillati</taxon>
        <taxon>Actinomycetota</taxon>
        <taxon>Actinomycetes</taxon>
        <taxon>Micromonosporales</taxon>
        <taxon>Micromonosporaceae</taxon>
        <taxon>Dactylosporangium</taxon>
    </lineage>
</organism>
<dbReference type="RefSeq" id="WP_344618758.1">
    <property type="nucleotide sequence ID" value="NZ_BAAARV010000088.1"/>
</dbReference>
<reference evidence="2 3" key="1">
    <citation type="journal article" date="2019" name="Int. J. Syst. Evol. Microbiol.">
        <title>The Global Catalogue of Microorganisms (GCM) 10K type strain sequencing project: providing services to taxonomists for standard genome sequencing and annotation.</title>
        <authorList>
            <consortium name="The Broad Institute Genomics Platform"/>
            <consortium name="The Broad Institute Genome Sequencing Center for Infectious Disease"/>
            <person name="Wu L."/>
            <person name="Ma J."/>
        </authorList>
    </citation>
    <scope>NUCLEOTIDE SEQUENCE [LARGE SCALE GENOMIC DNA]</scope>
    <source>
        <strain evidence="2 3">JCM 3272</strain>
    </source>
</reference>
<feature type="domain" description="DUF7455" evidence="1">
    <location>
        <begin position="16"/>
        <end position="63"/>
    </location>
</feature>
<evidence type="ECO:0000313" key="3">
    <source>
        <dbReference type="Proteomes" id="UP001501444"/>
    </source>
</evidence>
<name>A0ABN3HJ35_9ACTN</name>
<comment type="caution">
    <text evidence="2">The sequence shown here is derived from an EMBL/GenBank/DDBJ whole genome shotgun (WGS) entry which is preliminary data.</text>
</comment>
<evidence type="ECO:0000259" key="1">
    <source>
        <dbReference type="Pfam" id="PF24254"/>
    </source>
</evidence>
<dbReference type="Pfam" id="PF24254">
    <property type="entry name" value="DUF7455"/>
    <property type="match status" value="1"/>
</dbReference>
<sequence length="77" mass="8196">MTPTLTPPPETAAPPAAEERCDRCNAAGKLRVRLAEGGDLIFCGHHANKYADQLVKIAVEYAVAPDFSWRGSDLSAG</sequence>
<keyword evidence="3" id="KW-1185">Reference proteome</keyword>
<dbReference type="InterPro" id="IPR055878">
    <property type="entry name" value="DUF7455"/>
</dbReference>
<protein>
    <recommendedName>
        <fullName evidence="1">DUF7455 domain-containing protein</fullName>
    </recommendedName>
</protein>
<dbReference type="Proteomes" id="UP001501444">
    <property type="component" value="Unassembled WGS sequence"/>
</dbReference>
<proteinExistence type="predicted"/>
<dbReference type="EMBL" id="BAAARV010000088">
    <property type="protein sequence ID" value="GAA2381670.1"/>
    <property type="molecule type" value="Genomic_DNA"/>
</dbReference>